<feature type="transmembrane region" description="Helical" evidence="5">
    <location>
        <begin position="110"/>
        <end position="128"/>
    </location>
</feature>
<evidence type="ECO:0000259" key="6">
    <source>
        <dbReference type="Pfam" id="PF04893"/>
    </source>
</evidence>
<sequence length="165" mass="18530">MAVTTDILRTWRNPRRVMRDMLDDGPREDRALGYLAVFCLLVFVAQWPRLARQAAGFDVAPGAEVRDLFQTMTYEVFAWFMVWPLLLYGLAGISHLVAKLFRGRGTFFGARLALFWSLLASVPLLLIYGLMAGFLGPVAGTHLTGGLWVGVFGYLWLQSLREAES</sequence>
<proteinExistence type="predicted"/>
<dbReference type="Proteomes" id="UP000199585">
    <property type="component" value="Unassembled WGS sequence"/>
</dbReference>
<evidence type="ECO:0000256" key="2">
    <source>
        <dbReference type="ARBA" id="ARBA00022692"/>
    </source>
</evidence>
<accession>A0A1H8F9S4</accession>
<keyword evidence="8" id="KW-1185">Reference proteome</keyword>
<feature type="transmembrane region" description="Helical" evidence="5">
    <location>
        <begin position="31"/>
        <end position="48"/>
    </location>
</feature>
<dbReference type="AlphaFoldDB" id="A0A1H8F9S4"/>
<dbReference type="STRING" id="245187.SAMN04488003_11274"/>
<dbReference type="EMBL" id="FOCI01000012">
    <property type="protein sequence ID" value="SEN27778.1"/>
    <property type="molecule type" value="Genomic_DNA"/>
</dbReference>
<evidence type="ECO:0000256" key="4">
    <source>
        <dbReference type="ARBA" id="ARBA00023136"/>
    </source>
</evidence>
<reference evidence="7 8" key="1">
    <citation type="submission" date="2016-10" db="EMBL/GenBank/DDBJ databases">
        <authorList>
            <person name="de Groot N.N."/>
        </authorList>
    </citation>
    <scope>NUCLEOTIDE SEQUENCE [LARGE SCALE GENOMIC DNA]</scope>
    <source>
        <strain evidence="7 8">DSM 16213</strain>
    </source>
</reference>
<dbReference type="InterPro" id="IPR006977">
    <property type="entry name" value="Yip1_dom"/>
</dbReference>
<protein>
    <submittedName>
        <fullName evidence="7">Yip1 domain-containing protein</fullName>
    </submittedName>
</protein>
<dbReference type="GO" id="GO:0016020">
    <property type="term" value="C:membrane"/>
    <property type="evidence" value="ECO:0007669"/>
    <property type="project" value="UniProtKB-SubCell"/>
</dbReference>
<evidence type="ECO:0000256" key="1">
    <source>
        <dbReference type="ARBA" id="ARBA00004141"/>
    </source>
</evidence>
<evidence type="ECO:0000313" key="7">
    <source>
        <dbReference type="EMBL" id="SEN27778.1"/>
    </source>
</evidence>
<evidence type="ECO:0000256" key="5">
    <source>
        <dbReference type="SAM" id="Phobius"/>
    </source>
</evidence>
<keyword evidence="4 5" id="KW-0472">Membrane</keyword>
<name>A0A1H8F9S4_9RHOB</name>
<feature type="domain" description="Yip1" evidence="6">
    <location>
        <begin position="9"/>
        <end position="159"/>
    </location>
</feature>
<feature type="transmembrane region" description="Helical" evidence="5">
    <location>
        <begin position="134"/>
        <end position="157"/>
    </location>
</feature>
<keyword evidence="3 5" id="KW-1133">Transmembrane helix</keyword>
<dbReference type="OrthoDB" id="7771437at2"/>
<evidence type="ECO:0000256" key="3">
    <source>
        <dbReference type="ARBA" id="ARBA00022989"/>
    </source>
</evidence>
<keyword evidence="2 5" id="KW-0812">Transmembrane</keyword>
<feature type="transmembrane region" description="Helical" evidence="5">
    <location>
        <begin position="76"/>
        <end position="98"/>
    </location>
</feature>
<dbReference type="Pfam" id="PF04893">
    <property type="entry name" value="Yip1"/>
    <property type="match status" value="1"/>
</dbReference>
<gene>
    <name evidence="7" type="ORF">SAMN04488003_11274</name>
</gene>
<comment type="subcellular location">
    <subcellularLocation>
        <location evidence="1">Membrane</location>
        <topology evidence="1">Multi-pass membrane protein</topology>
    </subcellularLocation>
</comment>
<organism evidence="7 8">
    <name type="scientific">Loktanella fryxellensis</name>
    <dbReference type="NCBI Taxonomy" id="245187"/>
    <lineage>
        <taxon>Bacteria</taxon>
        <taxon>Pseudomonadati</taxon>
        <taxon>Pseudomonadota</taxon>
        <taxon>Alphaproteobacteria</taxon>
        <taxon>Rhodobacterales</taxon>
        <taxon>Roseobacteraceae</taxon>
        <taxon>Loktanella</taxon>
    </lineage>
</organism>
<evidence type="ECO:0000313" key="8">
    <source>
        <dbReference type="Proteomes" id="UP000199585"/>
    </source>
</evidence>